<evidence type="ECO:0000313" key="1">
    <source>
        <dbReference type="EMBL" id="KJU83792.1"/>
    </source>
</evidence>
<protein>
    <submittedName>
        <fullName evidence="1">Uncharacterized protein</fullName>
    </submittedName>
</protein>
<keyword evidence="2" id="KW-1185">Reference proteome</keyword>
<name>A0A0F3GPR4_9BACT</name>
<dbReference type="Proteomes" id="UP000033423">
    <property type="component" value="Unassembled WGS sequence"/>
</dbReference>
<evidence type="ECO:0000313" key="2">
    <source>
        <dbReference type="Proteomes" id="UP000033423"/>
    </source>
</evidence>
<proteinExistence type="predicted"/>
<dbReference type="AlphaFoldDB" id="A0A0F3GPR4"/>
<feature type="non-terminal residue" evidence="1">
    <location>
        <position position="1"/>
    </location>
</feature>
<gene>
    <name evidence="1" type="ORF">MBAV_004014</name>
</gene>
<reference evidence="1 2" key="1">
    <citation type="submission" date="2015-02" db="EMBL/GenBank/DDBJ databases">
        <title>Single-cell genomics of uncultivated deep-branching MTB reveals a conserved set of magnetosome genes.</title>
        <authorList>
            <person name="Kolinko S."/>
            <person name="Richter M."/>
            <person name="Glockner F.O."/>
            <person name="Brachmann A."/>
            <person name="Schuler D."/>
        </authorList>
    </citation>
    <scope>NUCLEOTIDE SEQUENCE [LARGE SCALE GENOMIC DNA]</scope>
    <source>
        <strain evidence="1">TM-1</strain>
    </source>
</reference>
<comment type="caution">
    <text evidence="1">The sequence shown here is derived from an EMBL/GenBank/DDBJ whole genome shotgun (WGS) entry which is preliminary data.</text>
</comment>
<dbReference type="EMBL" id="LACI01001715">
    <property type="protein sequence ID" value="KJU83792.1"/>
    <property type="molecule type" value="Genomic_DNA"/>
</dbReference>
<sequence>LLDCVLSKLRDRGIFERFPTIAVLMNKAKPRTNGFTEETQKYFSVAKDRSDMFYKRNNTVKIKCIEAFLKEDDSVKNVFRDDITVDVITQMEKIWEEVEGLF</sequence>
<accession>A0A0F3GPR4</accession>
<organism evidence="1 2">
    <name type="scientific">Candidatus Magnetobacterium bavaricum</name>
    <dbReference type="NCBI Taxonomy" id="29290"/>
    <lineage>
        <taxon>Bacteria</taxon>
        <taxon>Pseudomonadati</taxon>
        <taxon>Nitrospirota</taxon>
        <taxon>Thermodesulfovibrionia</taxon>
        <taxon>Thermodesulfovibrionales</taxon>
        <taxon>Candidatus Magnetobacteriaceae</taxon>
        <taxon>Candidatus Magnetobacterium</taxon>
    </lineage>
</organism>